<protein>
    <recommendedName>
        <fullName evidence="4">DUF4892 domain-containing protein</fullName>
    </recommendedName>
</protein>
<sequence length="302" mass="33721">MNFVRFISGAFLLLMAGVLSAAELPVQNYHNARVIFESNAETDEYVLALGSYKKIAGSWRVDRQQRLSGTLARYTLELPEGHSASNGFDFYLDQLQNFNFRELFHCKSRDCGTSNSWANNHFKLQMLYGLDQFQQYGAYEVTTADEKPFYVALYAVQRGNKRVYVQLDVLHVDKIIELGIASSPESIIKSLETNGYYVFPDLVAEDAQGSTNIQIKQAHLQALIDALTQKVDWRLALVGHDYAPVPLAQQQKDSLLYAAQLKAALQEKGIVAARITTYGIGSLAPAGRGDRSARVEVVKVND</sequence>
<gene>
    <name evidence="2" type="ORF">J2X05_001330</name>
</gene>
<proteinExistence type="predicted"/>
<accession>A0ABU1UVV3</accession>
<comment type="caution">
    <text evidence="2">The sequence shown here is derived from an EMBL/GenBank/DDBJ whole genome shotgun (WGS) entry which is preliminary data.</text>
</comment>
<dbReference type="RefSeq" id="WP_310070280.1">
    <property type="nucleotide sequence ID" value="NZ_JAVDVX010000002.1"/>
</dbReference>
<keyword evidence="1" id="KW-0732">Signal</keyword>
<evidence type="ECO:0008006" key="4">
    <source>
        <dbReference type="Google" id="ProtNLM"/>
    </source>
</evidence>
<evidence type="ECO:0000313" key="3">
    <source>
        <dbReference type="Proteomes" id="UP001253595"/>
    </source>
</evidence>
<evidence type="ECO:0000313" key="2">
    <source>
        <dbReference type="EMBL" id="MDR7089324.1"/>
    </source>
</evidence>
<reference evidence="2 3" key="1">
    <citation type="submission" date="2023-07" db="EMBL/GenBank/DDBJ databases">
        <title>Sorghum-associated microbial communities from plants grown in Nebraska, USA.</title>
        <authorList>
            <person name="Schachtman D."/>
        </authorList>
    </citation>
    <scope>NUCLEOTIDE SEQUENCE [LARGE SCALE GENOMIC DNA]</scope>
    <source>
        <strain evidence="2 3">BE190</strain>
    </source>
</reference>
<dbReference type="Proteomes" id="UP001253595">
    <property type="component" value="Unassembled WGS sequence"/>
</dbReference>
<dbReference type="EMBL" id="JAVDVX010000002">
    <property type="protein sequence ID" value="MDR7089324.1"/>
    <property type="molecule type" value="Genomic_DNA"/>
</dbReference>
<dbReference type="Pfam" id="PF16234">
    <property type="entry name" value="DUF4892"/>
    <property type="match status" value="1"/>
</dbReference>
<dbReference type="InterPro" id="IPR032608">
    <property type="entry name" value="DUF4892"/>
</dbReference>
<evidence type="ECO:0000256" key="1">
    <source>
        <dbReference type="SAM" id="SignalP"/>
    </source>
</evidence>
<organism evidence="2 3">
    <name type="scientific">Cellvibrio fibrivorans</name>
    <dbReference type="NCBI Taxonomy" id="126350"/>
    <lineage>
        <taxon>Bacteria</taxon>
        <taxon>Pseudomonadati</taxon>
        <taxon>Pseudomonadota</taxon>
        <taxon>Gammaproteobacteria</taxon>
        <taxon>Cellvibrionales</taxon>
        <taxon>Cellvibrionaceae</taxon>
        <taxon>Cellvibrio</taxon>
    </lineage>
</organism>
<keyword evidence="3" id="KW-1185">Reference proteome</keyword>
<name>A0ABU1UVV3_9GAMM</name>
<feature type="chain" id="PRO_5046904187" description="DUF4892 domain-containing protein" evidence="1">
    <location>
        <begin position="22"/>
        <end position="302"/>
    </location>
</feature>
<feature type="signal peptide" evidence="1">
    <location>
        <begin position="1"/>
        <end position="21"/>
    </location>
</feature>